<dbReference type="InterPro" id="IPR001967">
    <property type="entry name" value="Peptidase_S11_N"/>
</dbReference>
<name>A0A484XYV5_9ZZZZ</name>
<keyword evidence="2" id="KW-0732">Signal</keyword>
<evidence type="ECO:0000256" key="4">
    <source>
        <dbReference type="ARBA" id="ARBA00022960"/>
    </source>
</evidence>
<evidence type="ECO:0000313" key="10">
    <source>
        <dbReference type="EMBL" id="VFR64384.1"/>
    </source>
</evidence>
<keyword evidence="6" id="KW-0961">Cell wall biogenesis/degradation</keyword>
<evidence type="ECO:0000256" key="2">
    <source>
        <dbReference type="ARBA" id="ARBA00022729"/>
    </source>
</evidence>
<keyword evidence="4" id="KW-0133">Cell shape</keyword>
<dbReference type="GO" id="GO:0006508">
    <property type="term" value="P:proteolysis"/>
    <property type="evidence" value="ECO:0007669"/>
    <property type="project" value="InterPro"/>
</dbReference>
<feature type="compositionally biased region" description="Low complexity" evidence="7">
    <location>
        <begin position="100"/>
        <end position="147"/>
    </location>
</feature>
<dbReference type="GO" id="GO:0071555">
    <property type="term" value="P:cell wall organization"/>
    <property type="evidence" value="ECO:0007669"/>
    <property type="project" value="UniProtKB-KW"/>
</dbReference>
<keyword evidence="3 12" id="KW-0378">Hydrolase</keyword>
<organism evidence="12">
    <name type="scientific">plant metagenome</name>
    <dbReference type="NCBI Taxonomy" id="1297885"/>
    <lineage>
        <taxon>unclassified sequences</taxon>
        <taxon>metagenomes</taxon>
        <taxon>organismal metagenomes</taxon>
    </lineage>
</organism>
<accession>A0A484XYV5</accession>
<dbReference type="InterPro" id="IPR012338">
    <property type="entry name" value="Beta-lactam/transpept-like"/>
</dbReference>
<feature type="compositionally biased region" description="Low complexity" evidence="7">
    <location>
        <begin position="55"/>
        <end position="93"/>
    </location>
</feature>
<evidence type="ECO:0000259" key="8">
    <source>
        <dbReference type="Pfam" id="PF00768"/>
    </source>
</evidence>
<evidence type="ECO:0000256" key="1">
    <source>
        <dbReference type="ARBA" id="ARBA00007164"/>
    </source>
</evidence>
<evidence type="ECO:0000256" key="5">
    <source>
        <dbReference type="ARBA" id="ARBA00022984"/>
    </source>
</evidence>
<dbReference type="Gene3D" id="3.40.710.10">
    <property type="entry name" value="DD-peptidase/beta-lactamase superfamily"/>
    <property type="match status" value="1"/>
</dbReference>
<gene>
    <name evidence="9" type="ORF">BRI6_1676</name>
    <name evidence="10" type="ORF">BRI9_1731</name>
    <name evidence="11" type="ORF">IVO3_1728</name>
    <name evidence="12" type="ORF">RAN7_1668</name>
</gene>
<dbReference type="NCBIfam" id="NF008668">
    <property type="entry name" value="PRK11669.1"/>
    <property type="match status" value="1"/>
</dbReference>
<evidence type="ECO:0000313" key="12">
    <source>
        <dbReference type="EMBL" id="VFS28667.1"/>
    </source>
</evidence>
<feature type="domain" description="Peptidase S11 D-alanyl-D-alanine carboxypeptidase A N-terminal" evidence="8">
    <location>
        <begin position="198"/>
        <end position="420"/>
    </location>
</feature>
<dbReference type="EMBL" id="CAADIK010000010">
    <property type="protein sequence ID" value="VFR64384.1"/>
    <property type="molecule type" value="Genomic_DNA"/>
</dbReference>
<dbReference type="GO" id="GO:0009252">
    <property type="term" value="P:peptidoglycan biosynthetic process"/>
    <property type="evidence" value="ECO:0007669"/>
    <property type="project" value="UniProtKB-KW"/>
</dbReference>
<evidence type="ECO:0000256" key="3">
    <source>
        <dbReference type="ARBA" id="ARBA00022801"/>
    </source>
</evidence>
<dbReference type="PANTHER" id="PTHR21581">
    <property type="entry name" value="D-ALANYL-D-ALANINE CARBOXYPEPTIDASE"/>
    <property type="match status" value="1"/>
</dbReference>
<dbReference type="PRINTS" id="PR00725">
    <property type="entry name" value="DADACBPTASE1"/>
</dbReference>
<dbReference type="GO" id="GO:0008360">
    <property type="term" value="P:regulation of cell shape"/>
    <property type="evidence" value="ECO:0007669"/>
    <property type="project" value="UniProtKB-KW"/>
</dbReference>
<reference evidence="12" key="1">
    <citation type="submission" date="2019-03" db="EMBL/GenBank/DDBJ databases">
        <authorList>
            <person name="Danneels B."/>
        </authorList>
    </citation>
    <scope>NUCLEOTIDE SEQUENCE</scope>
</reference>
<dbReference type="EMBL" id="CAADII010000015">
    <property type="protein sequence ID" value="VFR53965.1"/>
    <property type="molecule type" value="Genomic_DNA"/>
</dbReference>
<protein>
    <submittedName>
        <fullName evidence="12">Murein-DD-endopeptidase</fullName>
        <ecNumber evidence="12">3.4.99.-</ecNumber>
    </submittedName>
</protein>
<sequence length="448" mass="46396">MQPVRSLRERFVRAFVPCLLALCLAPGAGWAASSSTDGKARSSAAKKEEARKAKAAAAKPGAKSAAKPAGKTASKTTSKATAKPATKASSSKTAGKRAAKAAPPKASSKASSKASNKASARTAGKSAAKTPSKASSKATARTASSKAGAKRASRGSAIVTRPRNQATAAVPVRAALRAPVPAGLDDAAPALGIGALGLRSSVALVQDLSSAEVLVGKNADTVRPIASITKLMTALVVLDGKLPMHEKITITSDDIDRQRNSRSRLSVGSELSRADLLHLALMSSENRAAHALGRSYPGGQAAFVRAMNAKAASLGMRRSRFVEPTGLSSENVSTPSDLVKLLSAAGQQPLIRRYSTDDEEDIQVGSGKVERYRNTNLLVTKSDWDITVSKTGFINEAGECLVMLTRINGRDLAVVLLNSEGKLSRIGDASRVRKMLIANAGKVIASAQ</sequence>
<keyword evidence="5" id="KW-0573">Peptidoglycan synthesis</keyword>
<feature type="region of interest" description="Disordered" evidence="7">
    <location>
        <begin position="29"/>
        <end position="166"/>
    </location>
</feature>
<evidence type="ECO:0000256" key="7">
    <source>
        <dbReference type="SAM" id="MobiDB-lite"/>
    </source>
</evidence>
<evidence type="ECO:0000256" key="6">
    <source>
        <dbReference type="ARBA" id="ARBA00023316"/>
    </source>
</evidence>
<dbReference type="EMBL" id="CAADIP010000004">
    <property type="protein sequence ID" value="VFR81826.1"/>
    <property type="molecule type" value="Genomic_DNA"/>
</dbReference>
<comment type="similarity">
    <text evidence="1">Belongs to the peptidase S11 family.</text>
</comment>
<evidence type="ECO:0000313" key="11">
    <source>
        <dbReference type="EMBL" id="VFR81826.1"/>
    </source>
</evidence>
<dbReference type="SUPFAM" id="SSF56601">
    <property type="entry name" value="beta-lactamase/transpeptidase-like"/>
    <property type="match status" value="1"/>
</dbReference>
<dbReference type="GO" id="GO:0009002">
    <property type="term" value="F:serine-type D-Ala-D-Ala carboxypeptidase activity"/>
    <property type="evidence" value="ECO:0007669"/>
    <property type="project" value="InterPro"/>
</dbReference>
<dbReference type="AlphaFoldDB" id="A0A484XYV5"/>
<dbReference type="EMBL" id="CAADIZ010000048">
    <property type="protein sequence ID" value="VFS28667.1"/>
    <property type="molecule type" value="Genomic_DNA"/>
</dbReference>
<dbReference type="InterPro" id="IPR018044">
    <property type="entry name" value="Peptidase_S11"/>
</dbReference>
<evidence type="ECO:0000313" key="9">
    <source>
        <dbReference type="EMBL" id="VFR53965.1"/>
    </source>
</evidence>
<proteinExistence type="inferred from homology"/>
<dbReference type="EC" id="3.4.99.-" evidence="12"/>
<dbReference type="PANTHER" id="PTHR21581:SF26">
    <property type="entry name" value="D-ALANYL-D-ALANINE ENDOPEPTIDASE"/>
    <property type="match status" value="1"/>
</dbReference>
<dbReference type="Pfam" id="PF00768">
    <property type="entry name" value="Peptidase_S11"/>
    <property type="match status" value="1"/>
</dbReference>